<dbReference type="AlphaFoldDB" id="A0A8J2HT63"/>
<accession>A0A8J2HT63</accession>
<dbReference type="EMBL" id="CAJRGZ010000004">
    <property type="protein sequence ID" value="CAG5136964.1"/>
    <property type="molecule type" value="Genomic_DNA"/>
</dbReference>
<proteinExistence type="predicted"/>
<comment type="caution">
    <text evidence="2">The sequence shown here is derived from an EMBL/GenBank/DDBJ whole genome shotgun (WGS) entry which is preliminary data.</text>
</comment>
<dbReference type="Proteomes" id="UP000676310">
    <property type="component" value="Unassembled WGS sequence"/>
</dbReference>
<sequence length="109" mass="12265">MRRWDDPVDDETAADEDLNKTSEKQRVVIIDTFENLWCAPGTQASSHPDKAHMFPTHSTTESRIPPKNGTKEKGDVQIDFNAERGEEGVHDKGLTINNVFKVTKCIKVV</sequence>
<evidence type="ECO:0000313" key="2">
    <source>
        <dbReference type="EMBL" id="CAG5136964.1"/>
    </source>
</evidence>
<dbReference type="RefSeq" id="XP_043163552.1">
    <property type="nucleotide sequence ID" value="XM_043307617.1"/>
</dbReference>
<feature type="region of interest" description="Disordered" evidence="1">
    <location>
        <begin position="1"/>
        <end position="21"/>
    </location>
</feature>
<reference evidence="2" key="1">
    <citation type="submission" date="2021-05" db="EMBL/GenBank/DDBJ databases">
        <authorList>
            <person name="Stam R."/>
        </authorList>
    </citation>
    <scope>NUCLEOTIDE SEQUENCE</scope>
    <source>
        <strain evidence="2">CS162</strain>
    </source>
</reference>
<dbReference type="GeneID" id="67013840"/>
<evidence type="ECO:0000256" key="1">
    <source>
        <dbReference type="SAM" id="MobiDB-lite"/>
    </source>
</evidence>
<evidence type="ECO:0000313" key="3">
    <source>
        <dbReference type="Proteomes" id="UP000676310"/>
    </source>
</evidence>
<protein>
    <submittedName>
        <fullName evidence="2">Uncharacterized protein</fullName>
    </submittedName>
</protein>
<feature type="compositionally biased region" description="Acidic residues" evidence="1">
    <location>
        <begin position="7"/>
        <end position="16"/>
    </location>
</feature>
<organism evidence="2 3">
    <name type="scientific">Alternaria atra</name>
    <dbReference type="NCBI Taxonomy" id="119953"/>
    <lineage>
        <taxon>Eukaryota</taxon>
        <taxon>Fungi</taxon>
        <taxon>Dikarya</taxon>
        <taxon>Ascomycota</taxon>
        <taxon>Pezizomycotina</taxon>
        <taxon>Dothideomycetes</taxon>
        <taxon>Pleosporomycetidae</taxon>
        <taxon>Pleosporales</taxon>
        <taxon>Pleosporineae</taxon>
        <taxon>Pleosporaceae</taxon>
        <taxon>Alternaria</taxon>
        <taxon>Alternaria sect. Ulocladioides</taxon>
    </lineage>
</organism>
<name>A0A8J2HT63_9PLEO</name>
<keyword evidence="3" id="KW-1185">Reference proteome</keyword>
<feature type="region of interest" description="Disordered" evidence="1">
    <location>
        <begin position="41"/>
        <end position="73"/>
    </location>
</feature>
<gene>
    <name evidence="2" type="ORF">ALTATR162_LOCUS24</name>
</gene>